<dbReference type="STRING" id="411473.RUMCAL_01940"/>
<sequence length="465" mass="52483">MIIAESIRVEVYKYNYAAHGYDLVTTLTESSIISAGGKRQCCADGTFEIGGVYAATFSMQAKIPGMTTFQVRGAKLRVRSKYGTESAWHNMGTFWVTDATRVGEIFSVNAQDSVGWLDTSSYNSTSESAVKAVGKVLADKWQNIGIGIDQWDENGTEYGGWLQYLTDCTNTFIQSQTGVKEMLHWKAYDKARRETYGRYCNDRIYAKVNGKWSQTIYPAKFYLSAENSNSDSDCPRDFYRYLAELAFGFVYARPEDGALELGQFGNGYHGSVSIGMSEIEYDSCEMADYEIHMLRTDARVELEDEKSAWAWVRHSSPDYSTSSFQRFLIESNPFLDGFAKDFVFSSGYGLNTIPHSMWLARYSSDTGNQYAVRPFSCTVHSTKRFQLGQKIKLSYRDFHETTAKSYDSIITAIEWTFRGGTKLSCGGEDSRVMADCIRSSKGDKVRKEARNRCRALEKRVQKLGG</sequence>
<dbReference type="HOGENOM" id="CLU_587777_0_0_9"/>
<dbReference type="Proteomes" id="UP000016662">
    <property type="component" value="Unassembled WGS sequence"/>
</dbReference>
<gene>
    <name evidence="1" type="ORF">RUMCAL_01940</name>
</gene>
<evidence type="ECO:0000313" key="1">
    <source>
        <dbReference type="EMBL" id="ERJ94771.1"/>
    </source>
</evidence>
<dbReference type="RefSeq" id="WP_021683437.1">
    <property type="nucleotide sequence ID" value="NZ_KI260480.1"/>
</dbReference>
<organism evidence="1 2">
    <name type="scientific">Ruminococcus callidus ATCC 27760</name>
    <dbReference type="NCBI Taxonomy" id="411473"/>
    <lineage>
        <taxon>Bacteria</taxon>
        <taxon>Bacillati</taxon>
        <taxon>Bacillota</taxon>
        <taxon>Clostridia</taxon>
        <taxon>Eubacteriales</taxon>
        <taxon>Oscillospiraceae</taxon>
        <taxon>Ruminococcus</taxon>
    </lineage>
</organism>
<dbReference type="PATRIC" id="fig|411473.3.peg.1599"/>
<evidence type="ECO:0000313" key="2">
    <source>
        <dbReference type="Proteomes" id="UP000016662"/>
    </source>
</evidence>
<dbReference type="AlphaFoldDB" id="U2K8D5"/>
<keyword evidence="2" id="KW-1185">Reference proteome</keyword>
<evidence type="ECO:0008006" key="3">
    <source>
        <dbReference type="Google" id="ProtNLM"/>
    </source>
</evidence>
<proteinExistence type="predicted"/>
<comment type="caution">
    <text evidence="1">The sequence shown here is derived from an EMBL/GenBank/DDBJ whole genome shotgun (WGS) entry which is preliminary data.</text>
</comment>
<dbReference type="EMBL" id="AWVF01000236">
    <property type="protein sequence ID" value="ERJ94771.1"/>
    <property type="molecule type" value="Genomic_DNA"/>
</dbReference>
<protein>
    <recommendedName>
        <fullName evidence="3">Phage minor structural protein</fullName>
    </recommendedName>
</protein>
<reference evidence="1 2" key="1">
    <citation type="submission" date="2013-07" db="EMBL/GenBank/DDBJ databases">
        <authorList>
            <person name="Weinstock G."/>
            <person name="Sodergren E."/>
            <person name="Wylie T."/>
            <person name="Fulton L."/>
            <person name="Fulton R."/>
            <person name="Fronick C."/>
            <person name="O'Laughlin M."/>
            <person name="Godfrey J."/>
            <person name="Miner T."/>
            <person name="Herter B."/>
            <person name="Appelbaum E."/>
            <person name="Cordes M."/>
            <person name="Lek S."/>
            <person name="Wollam A."/>
            <person name="Pepin K.H."/>
            <person name="Palsikar V.B."/>
            <person name="Mitreva M."/>
            <person name="Wilson R.K."/>
        </authorList>
    </citation>
    <scope>NUCLEOTIDE SEQUENCE [LARGE SCALE GENOMIC DNA]</scope>
    <source>
        <strain evidence="1 2">ATCC 27760</strain>
    </source>
</reference>
<accession>U2K8D5</accession>
<name>U2K8D5_9FIRM</name>